<dbReference type="EMBL" id="KL197754">
    <property type="protein sequence ID" value="KDQ50879.1"/>
    <property type="molecule type" value="Genomic_DNA"/>
</dbReference>
<dbReference type="Proteomes" id="UP000027265">
    <property type="component" value="Unassembled WGS sequence"/>
</dbReference>
<proteinExistence type="predicted"/>
<evidence type="ECO:0000259" key="2">
    <source>
        <dbReference type="PROSITE" id="PS50097"/>
    </source>
</evidence>
<dbReference type="HOGENOM" id="CLU_047592_0_3_1"/>
<organism evidence="3 4">
    <name type="scientific">Jaapia argillacea MUCL 33604</name>
    <dbReference type="NCBI Taxonomy" id="933084"/>
    <lineage>
        <taxon>Eukaryota</taxon>
        <taxon>Fungi</taxon>
        <taxon>Dikarya</taxon>
        <taxon>Basidiomycota</taxon>
        <taxon>Agaricomycotina</taxon>
        <taxon>Agaricomycetes</taxon>
        <taxon>Agaricomycetidae</taxon>
        <taxon>Jaapiales</taxon>
        <taxon>Jaapiaceae</taxon>
        <taxon>Jaapia</taxon>
    </lineage>
</organism>
<dbReference type="OrthoDB" id="2593747at2759"/>
<evidence type="ECO:0000313" key="3">
    <source>
        <dbReference type="EMBL" id="KDQ50879.1"/>
    </source>
</evidence>
<evidence type="ECO:0000313" key="4">
    <source>
        <dbReference type="Proteomes" id="UP000027265"/>
    </source>
</evidence>
<sequence>MSLRNGDAVAEKIKRHDKYYLNGGDIVFLVENYLFRVHKYFFERESPVFRERLALATPAGQSARGQTDLNPFPLDDVSGLEFSRFLWVFYNPLYSLYSATVEEWSSILKLSYIWRFTEVKNLVVRELEKQYIAPIPKIALYQKYDVDRGLLLQSYAYLTMRDEPLSMAEGVELGLETCLLLAQARERARGSMSPTGNRASSPVNADDSEVGILLREVFSLKDMFSPSLKPITPESPIDSADDVPLSGGMPNGTSIQARLFGNSTPTTGSPSSSPIPSAPNGAAVASPFMRNGSGSATQLFQSNPKTPTGGSVLFP</sequence>
<dbReference type="InterPro" id="IPR011333">
    <property type="entry name" value="SKP1/BTB/POZ_sf"/>
</dbReference>
<feature type="domain" description="BTB" evidence="2">
    <location>
        <begin position="24"/>
        <end position="98"/>
    </location>
</feature>
<dbReference type="SUPFAM" id="SSF54695">
    <property type="entry name" value="POZ domain"/>
    <property type="match status" value="1"/>
</dbReference>
<dbReference type="STRING" id="933084.A0A067P7Y1"/>
<dbReference type="PROSITE" id="PS50097">
    <property type="entry name" value="BTB"/>
    <property type="match status" value="1"/>
</dbReference>
<evidence type="ECO:0000256" key="1">
    <source>
        <dbReference type="SAM" id="MobiDB-lite"/>
    </source>
</evidence>
<dbReference type="InParanoid" id="A0A067P7Y1"/>
<accession>A0A067P7Y1</accession>
<feature type="compositionally biased region" description="Low complexity" evidence="1">
    <location>
        <begin position="261"/>
        <end position="283"/>
    </location>
</feature>
<dbReference type="InterPro" id="IPR000210">
    <property type="entry name" value="BTB/POZ_dom"/>
</dbReference>
<gene>
    <name evidence="3" type="ORF">JAAARDRAFT_141165</name>
</gene>
<reference evidence="4" key="1">
    <citation type="journal article" date="2014" name="Proc. Natl. Acad. Sci. U.S.A.">
        <title>Extensive sampling of basidiomycete genomes demonstrates inadequacy of the white-rot/brown-rot paradigm for wood decay fungi.</title>
        <authorList>
            <person name="Riley R."/>
            <person name="Salamov A.A."/>
            <person name="Brown D.W."/>
            <person name="Nagy L.G."/>
            <person name="Floudas D."/>
            <person name="Held B.W."/>
            <person name="Levasseur A."/>
            <person name="Lombard V."/>
            <person name="Morin E."/>
            <person name="Otillar R."/>
            <person name="Lindquist E.A."/>
            <person name="Sun H."/>
            <person name="LaButti K.M."/>
            <person name="Schmutz J."/>
            <person name="Jabbour D."/>
            <person name="Luo H."/>
            <person name="Baker S.E."/>
            <person name="Pisabarro A.G."/>
            <person name="Walton J.D."/>
            <person name="Blanchette R.A."/>
            <person name="Henrissat B."/>
            <person name="Martin F."/>
            <person name="Cullen D."/>
            <person name="Hibbett D.S."/>
            <person name="Grigoriev I.V."/>
        </authorList>
    </citation>
    <scope>NUCLEOTIDE SEQUENCE [LARGE SCALE GENOMIC DNA]</scope>
    <source>
        <strain evidence="4">MUCL 33604</strain>
    </source>
</reference>
<name>A0A067P7Y1_9AGAM</name>
<dbReference type="AlphaFoldDB" id="A0A067P7Y1"/>
<feature type="compositionally biased region" description="Polar residues" evidence="1">
    <location>
        <begin position="292"/>
        <end position="309"/>
    </location>
</feature>
<keyword evidence="4" id="KW-1185">Reference proteome</keyword>
<dbReference type="Gene3D" id="3.30.710.10">
    <property type="entry name" value="Potassium Channel Kv1.1, Chain A"/>
    <property type="match status" value="1"/>
</dbReference>
<feature type="region of interest" description="Disordered" evidence="1">
    <location>
        <begin position="229"/>
        <end position="315"/>
    </location>
</feature>
<protein>
    <recommendedName>
        <fullName evidence="2">BTB domain-containing protein</fullName>
    </recommendedName>
</protein>